<reference evidence="3" key="1">
    <citation type="submission" date="2017-02" db="UniProtKB">
        <authorList>
            <consortium name="WormBaseParasite"/>
        </authorList>
    </citation>
    <scope>IDENTIFICATION</scope>
</reference>
<keyword evidence="2" id="KW-1185">Reference proteome</keyword>
<accession>A0A0R3U7H1</accession>
<organism evidence="3">
    <name type="scientific">Mesocestoides corti</name>
    <name type="common">Flatworm</name>
    <dbReference type="NCBI Taxonomy" id="53468"/>
    <lineage>
        <taxon>Eukaryota</taxon>
        <taxon>Metazoa</taxon>
        <taxon>Spiralia</taxon>
        <taxon>Lophotrochozoa</taxon>
        <taxon>Platyhelminthes</taxon>
        <taxon>Cestoda</taxon>
        <taxon>Eucestoda</taxon>
        <taxon>Cyclophyllidea</taxon>
        <taxon>Mesocestoididae</taxon>
        <taxon>Mesocestoides</taxon>
    </lineage>
</organism>
<dbReference type="EMBL" id="UXSR01000501">
    <property type="protein sequence ID" value="VDD76769.1"/>
    <property type="molecule type" value="Genomic_DNA"/>
</dbReference>
<evidence type="ECO:0000313" key="2">
    <source>
        <dbReference type="Proteomes" id="UP000267029"/>
    </source>
</evidence>
<gene>
    <name evidence="1" type="ORF">MCOS_LOCUS2772</name>
</gene>
<dbReference type="WBParaSite" id="MCOS_0000277101-mRNA-1">
    <property type="protein sequence ID" value="MCOS_0000277101-mRNA-1"/>
    <property type="gene ID" value="MCOS_0000277101"/>
</dbReference>
<evidence type="ECO:0000313" key="3">
    <source>
        <dbReference type="WBParaSite" id="MCOS_0000277101-mRNA-1"/>
    </source>
</evidence>
<reference evidence="1 2" key="2">
    <citation type="submission" date="2018-10" db="EMBL/GenBank/DDBJ databases">
        <authorList>
            <consortium name="Pathogen Informatics"/>
        </authorList>
    </citation>
    <scope>NUCLEOTIDE SEQUENCE [LARGE SCALE GENOMIC DNA]</scope>
</reference>
<dbReference type="AlphaFoldDB" id="A0A0R3U7H1"/>
<protein>
    <submittedName>
        <fullName evidence="3">IRS-type PTB domain-containing protein</fullName>
    </submittedName>
</protein>
<sequence>MRSSDEALIVNVSTMMQRCLSAHSCDAGGFYLQTVGNENTPWNITITRSNKDSPSDSSTLYSFKLRTDYIELTSVNCVPTTIQKMEAGRQRLTRKFRGTLAMAQFVLQADVKIDSEGHVYVSNSRPSFGDWMSFPVHLAGITRTDNVNLLKMYIDAVC</sequence>
<proteinExistence type="predicted"/>
<name>A0A0R3U7H1_MESCO</name>
<dbReference type="Proteomes" id="UP000267029">
    <property type="component" value="Unassembled WGS sequence"/>
</dbReference>
<evidence type="ECO:0000313" key="1">
    <source>
        <dbReference type="EMBL" id="VDD76769.1"/>
    </source>
</evidence>